<feature type="non-terminal residue" evidence="2">
    <location>
        <position position="1"/>
    </location>
</feature>
<dbReference type="AlphaFoldDB" id="A0A7J8R441"/>
<proteinExistence type="predicted"/>
<keyword evidence="1" id="KW-0472">Membrane</keyword>
<evidence type="ECO:0000256" key="1">
    <source>
        <dbReference type="SAM" id="Phobius"/>
    </source>
</evidence>
<dbReference type="Proteomes" id="UP000593561">
    <property type="component" value="Unassembled WGS sequence"/>
</dbReference>
<evidence type="ECO:0000313" key="2">
    <source>
        <dbReference type="EMBL" id="MBA0608609.1"/>
    </source>
</evidence>
<keyword evidence="1" id="KW-0812">Transmembrane</keyword>
<accession>A0A7J8R441</accession>
<gene>
    <name evidence="2" type="ORF">Godav_020806</name>
</gene>
<comment type="caution">
    <text evidence="2">The sequence shown here is derived from an EMBL/GenBank/DDBJ whole genome shotgun (WGS) entry which is preliminary data.</text>
</comment>
<evidence type="ECO:0000313" key="3">
    <source>
        <dbReference type="Proteomes" id="UP000593561"/>
    </source>
</evidence>
<reference evidence="2 3" key="1">
    <citation type="journal article" date="2019" name="Genome Biol. Evol.">
        <title>Insights into the evolution of the New World diploid cottons (Gossypium, subgenus Houzingenia) based on genome sequencing.</title>
        <authorList>
            <person name="Grover C.E."/>
            <person name="Arick M.A. 2nd"/>
            <person name="Thrash A."/>
            <person name="Conover J.L."/>
            <person name="Sanders W.S."/>
            <person name="Peterson D.G."/>
            <person name="Frelichowski J.E."/>
            <person name="Scheffler J.A."/>
            <person name="Scheffler B.E."/>
            <person name="Wendel J.F."/>
        </authorList>
    </citation>
    <scope>NUCLEOTIDE SEQUENCE [LARGE SCALE GENOMIC DNA]</scope>
    <source>
        <strain evidence="2">27</strain>
        <tissue evidence="2">Leaf</tissue>
    </source>
</reference>
<organism evidence="2 3">
    <name type="scientific">Gossypium davidsonii</name>
    <name type="common">Davidson's cotton</name>
    <name type="synonym">Gossypium klotzschianum subsp. davidsonii</name>
    <dbReference type="NCBI Taxonomy" id="34287"/>
    <lineage>
        <taxon>Eukaryota</taxon>
        <taxon>Viridiplantae</taxon>
        <taxon>Streptophyta</taxon>
        <taxon>Embryophyta</taxon>
        <taxon>Tracheophyta</taxon>
        <taxon>Spermatophyta</taxon>
        <taxon>Magnoliopsida</taxon>
        <taxon>eudicotyledons</taxon>
        <taxon>Gunneridae</taxon>
        <taxon>Pentapetalae</taxon>
        <taxon>rosids</taxon>
        <taxon>malvids</taxon>
        <taxon>Malvales</taxon>
        <taxon>Malvaceae</taxon>
        <taxon>Malvoideae</taxon>
        <taxon>Gossypium</taxon>
    </lineage>
</organism>
<sequence length="88" mass="10016">DFKKECPRCSARVETLNHALKDCPTTRAILALGGLYNRLLIREYSQCIDWIEDIMRVLDMKAVVDFITTLGTAGTITITLSLRARRKM</sequence>
<protein>
    <recommendedName>
        <fullName evidence="4">Reverse transcriptase zinc-binding domain-containing protein</fullName>
    </recommendedName>
</protein>
<keyword evidence="1" id="KW-1133">Transmembrane helix</keyword>
<name>A0A7J8R441_GOSDV</name>
<evidence type="ECO:0008006" key="4">
    <source>
        <dbReference type="Google" id="ProtNLM"/>
    </source>
</evidence>
<feature type="transmembrane region" description="Helical" evidence="1">
    <location>
        <begin position="62"/>
        <end position="82"/>
    </location>
</feature>
<dbReference type="EMBL" id="JABFAC010000003">
    <property type="protein sequence ID" value="MBA0608609.1"/>
    <property type="molecule type" value="Genomic_DNA"/>
</dbReference>
<keyword evidence="3" id="KW-1185">Reference proteome</keyword>